<gene>
    <name evidence="4" type="primary">VRK1</name>
    <name evidence="4" type="ORF">Ciccas_007485</name>
</gene>
<accession>A0ABD2Q3E7</accession>
<feature type="compositionally biased region" description="Polar residues" evidence="2">
    <location>
        <begin position="332"/>
        <end position="341"/>
    </location>
</feature>
<dbReference type="InterPro" id="IPR000719">
    <property type="entry name" value="Prot_kinase_dom"/>
</dbReference>
<feature type="compositionally biased region" description="Basic and acidic residues" evidence="2">
    <location>
        <begin position="431"/>
        <end position="444"/>
    </location>
</feature>
<dbReference type="Pfam" id="PF00069">
    <property type="entry name" value="Pkinase"/>
    <property type="match status" value="1"/>
</dbReference>
<dbReference type="EMBL" id="JBJKFK010001156">
    <property type="protein sequence ID" value="KAL3313908.1"/>
    <property type="molecule type" value="Genomic_DNA"/>
</dbReference>
<dbReference type="PANTHER" id="PTHR11909">
    <property type="entry name" value="CASEIN KINASE-RELATED"/>
    <property type="match status" value="1"/>
</dbReference>
<feature type="region of interest" description="Disordered" evidence="2">
    <location>
        <begin position="320"/>
        <end position="364"/>
    </location>
</feature>
<dbReference type="Proteomes" id="UP001626550">
    <property type="component" value="Unassembled WGS sequence"/>
</dbReference>
<keyword evidence="1" id="KW-0067">ATP-binding</keyword>
<dbReference type="SUPFAM" id="SSF56112">
    <property type="entry name" value="Protein kinase-like (PK-like)"/>
    <property type="match status" value="1"/>
</dbReference>
<feature type="binding site" evidence="1">
    <location>
        <position position="65"/>
    </location>
    <ligand>
        <name>ATP</name>
        <dbReference type="ChEBI" id="CHEBI:30616"/>
    </ligand>
</feature>
<feature type="region of interest" description="Disordered" evidence="2">
    <location>
        <begin position="410"/>
        <end position="444"/>
    </location>
</feature>
<dbReference type="AlphaFoldDB" id="A0ABD2Q3E7"/>
<dbReference type="InterPro" id="IPR017441">
    <property type="entry name" value="Protein_kinase_ATP_BS"/>
</dbReference>
<feature type="domain" description="Protein kinase" evidence="3">
    <location>
        <begin position="35"/>
        <end position="288"/>
    </location>
</feature>
<keyword evidence="4" id="KW-0808">Transferase</keyword>
<dbReference type="GO" id="GO:0005524">
    <property type="term" value="F:ATP binding"/>
    <property type="evidence" value="ECO:0007669"/>
    <property type="project" value="UniProtKB-UniRule"/>
</dbReference>
<dbReference type="PROSITE" id="PS00107">
    <property type="entry name" value="PROTEIN_KINASE_ATP"/>
    <property type="match status" value="1"/>
</dbReference>
<evidence type="ECO:0000259" key="3">
    <source>
        <dbReference type="PROSITE" id="PS50011"/>
    </source>
</evidence>
<dbReference type="InterPro" id="IPR011009">
    <property type="entry name" value="Kinase-like_dom_sf"/>
</dbReference>
<reference evidence="4 5" key="1">
    <citation type="submission" date="2024-11" db="EMBL/GenBank/DDBJ databases">
        <title>Adaptive evolution of stress response genes in parasites aligns with host niche diversity.</title>
        <authorList>
            <person name="Hahn C."/>
            <person name="Resl P."/>
        </authorList>
    </citation>
    <scope>NUCLEOTIDE SEQUENCE [LARGE SCALE GENOMIC DNA]</scope>
    <source>
        <strain evidence="4">EGGRZ-B1_66</strain>
        <tissue evidence="4">Body</tissue>
    </source>
</reference>
<dbReference type="SMART" id="SM00220">
    <property type="entry name" value="S_TKc"/>
    <property type="match status" value="1"/>
</dbReference>
<organism evidence="4 5">
    <name type="scientific">Cichlidogyrus casuarinus</name>
    <dbReference type="NCBI Taxonomy" id="1844966"/>
    <lineage>
        <taxon>Eukaryota</taxon>
        <taxon>Metazoa</taxon>
        <taxon>Spiralia</taxon>
        <taxon>Lophotrochozoa</taxon>
        <taxon>Platyhelminthes</taxon>
        <taxon>Monogenea</taxon>
        <taxon>Monopisthocotylea</taxon>
        <taxon>Dactylogyridea</taxon>
        <taxon>Ancyrocephalidae</taxon>
        <taxon>Cichlidogyrus</taxon>
    </lineage>
</organism>
<evidence type="ECO:0000313" key="5">
    <source>
        <dbReference type="Proteomes" id="UP001626550"/>
    </source>
</evidence>
<protein>
    <submittedName>
        <fullName evidence="4">Serine/threonine-protein kinase vrk1</fullName>
    </submittedName>
</protein>
<proteinExistence type="predicted"/>
<comment type="caution">
    <text evidence="4">The sequence shown here is derived from an EMBL/GenBank/DDBJ whole genome shotgun (WGS) entry which is preliminary data.</text>
</comment>
<keyword evidence="1" id="KW-0547">Nucleotide-binding</keyword>
<keyword evidence="4" id="KW-0418">Kinase</keyword>
<evidence type="ECO:0000256" key="2">
    <source>
        <dbReference type="SAM" id="MobiDB-lite"/>
    </source>
</evidence>
<dbReference type="Gene3D" id="1.10.510.10">
    <property type="entry name" value="Transferase(Phosphotransferase) domain 1"/>
    <property type="match status" value="1"/>
</dbReference>
<evidence type="ECO:0000256" key="1">
    <source>
        <dbReference type="PROSITE-ProRule" id="PRU10141"/>
    </source>
</evidence>
<name>A0ABD2Q3E7_9PLAT</name>
<sequence>MPKAKATASSAKFQKKLVQDFPTNFLIQANSKSSYSIIKQIGFGGFGRIYSCCPTEDKKKLYAVKIEYRTQKKLDFLGIPRYYGSGKVVSPSNEECRFLITDLFASDLESSLSKGTHSLKDIPAIAIRTLHSLRYIHSVGYAHADLKAANLLKNGSGVEYFLLDFGIASLYQTTNGVHKEEIVDKKRKHDGTLEFSPRDSHTGLIPTRRWDMESFFINIVHWLARASDSHLQSDICAALPWTAPVKDPKVREKVTPALMEKVAQLKFKAFEDPKSWLASVKLDKFPALFDLFGEISNLTYKQEPDYVKIEKILRNLQCQLPSPDQRKKRASNRQAGASSSPAPDMRSPAVKRTRLSQKKSTNEDAHPVLNYAQLAIVEQLQSKPKVKSTIKKQISNSSVLADLSIISEDSSLKEAESNNNQETIGGIQLDQPERSDKVTQAKAY</sequence>
<dbReference type="InterPro" id="IPR050235">
    <property type="entry name" value="CK1_Ser-Thr_kinase"/>
</dbReference>
<dbReference type="GO" id="GO:0016301">
    <property type="term" value="F:kinase activity"/>
    <property type="evidence" value="ECO:0007669"/>
    <property type="project" value="UniProtKB-KW"/>
</dbReference>
<evidence type="ECO:0000313" key="4">
    <source>
        <dbReference type="EMBL" id="KAL3313908.1"/>
    </source>
</evidence>
<dbReference type="PROSITE" id="PS50011">
    <property type="entry name" value="PROTEIN_KINASE_DOM"/>
    <property type="match status" value="1"/>
</dbReference>
<keyword evidence="5" id="KW-1185">Reference proteome</keyword>